<evidence type="ECO:0000256" key="2">
    <source>
        <dbReference type="ARBA" id="ARBA00022705"/>
    </source>
</evidence>
<dbReference type="PROSITE" id="PS51188">
    <property type="entry name" value="ZF_CR"/>
    <property type="match status" value="1"/>
</dbReference>
<dbReference type="Gene3D" id="1.10.287.110">
    <property type="entry name" value="DnaJ domain"/>
    <property type="match status" value="1"/>
</dbReference>
<accession>A0A8H9LLD0</accession>
<dbReference type="InterPro" id="IPR002939">
    <property type="entry name" value="DnaJ_C"/>
</dbReference>
<dbReference type="CDD" id="cd10719">
    <property type="entry name" value="DnaJ_zf"/>
    <property type="match status" value="1"/>
</dbReference>
<dbReference type="PANTHER" id="PTHR43096:SF48">
    <property type="entry name" value="CHAPERONE PROTEIN DNAJ"/>
    <property type="match status" value="1"/>
</dbReference>
<evidence type="ECO:0000256" key="10">
    <source>
        <dbReference type="ARBA" id="ARBA00067609"/>
    </source>
</evidence>
<feature type="zinc finger region" description="CR-type" evidence="12">
    <location>
        <begin position="126"/>
        <end position="208"/>
    </location>
</feature>
<evidence type="ECO:0000313" key="17">
    <source>
        <dbReference type="Proteomes" id="UP000614239"/>
    </source>
</evidence>
<dbReference type="InterPro" id="IPR018253">
    <property type="entry name" value="DnaJ_domain_CS"/>
</dbReference>
<reference evidence="16" key="1">
    <citation type="journal article" date="2014" name="Int. J. Syst. Evol. Microbiol.">
        <title>Complete genome sequence of Corynebacterium casei LMG S-19264T (=DSM 44701T), isolated from a smear-ripened cheese.</title>
        <authorList>
            <consortium name="US DOE Joint Genome Institute (JGI-PGF)"/>
            <person name="Walter F."/>
            <person name="Albersmeier A."/>
            <person name="Kalinowski J."/>
            <person name="Ruckert C."/>
        </authorList>
    </citation>
    <scope>NUCLEOTIDE SEQUENCE</scope>
    <source>
        <strain evidence="16">CGMCC 4.7372</strain>
    </source>
</reference>
<dbReference type="SUPFAM" id="SSF46565">
    <property type="entry name" value="Chaperone J-domain"/>
    <property type="match status" value="1"/>
</dbReference>
<feature type="binding site" evidence="11">
    <location>
        <position position="142"/>
    </location>
    <ligand>
        <name>Zn(2+)</name>
        <dbReference type="ChEBI" id="CHEBI:29105"/>
        <label>1</label>
    </ligand>
</feature>
<feature type="binding site" evidence="11">
    <location>
        <position position="182"/>
    </location>
    <ligand>
        <name>Zn(2+)</name>
        <dbReference type="ChEBI" id="CHEBI:29105"/>
        <label>2</label>
    </ligand>
</feature>
<dbReference type="EMBL" id="BMNJ01000003">
    <property type="protein sequence ID" value="GGO97328.1"/>
    <property type="molecule type" value="Genomic_DNA"/>
</dbReference>
<feature type="binding site" evidence="11">
    <location>
        <position position="199"/>
    </location>
    <ligand>
        <name>Zn(2+)</name>
        <dbReference type="ChEBI" id="CHEBI:29105"/>
        <label>1</label>
    </ligand>
</feature>
<feature type="binding site" evidence="11">
    <location>
        <position position="156"/>
    </location>
    <ligand>
        <name>Zn(2+)</name>
        <dbReference type="ChEBI" id="CHEBI:29105"/>
        <label>2</label>
    </ligand>
</feature>
<evidence type="ECO:0000256" key="13">
    <source>
        <dbReference type="SAM" id="MobiDB-lite"/>
    </source>
</evidence>
<evidence type="ECO:0000313" key="16">
    <source>
        <dbReference type="EMBL" id="GGO97328.1"/>
    </source>
</evidence>
<dbReference type="PANTHER" id="PTHR43096">
    <property type="entry name" value="DNAJ HOMOLOG 1, MITOCHONDRIAL-RELATED"/>
    <property type="match status" value="1"/>
</dbReference>
<dbReference type="Pfam" id="PF01556">
    <property type="entry name" value="DnaJ_C"/>
    <property type="match status" value="1"/>
</dbReference>
<dbReference type="HAMAP" id="MF_01152">
    <property type="entry name" value="DnaJ"/>
    <property type="match status" value="1"/>
</dbReference>
<evidence type="ECO:0000256" key="1">
    <source>
        <dbReference type="ARBA" id="ARBA00022490"/>
    </source>
</evidence>
<dbReference type="FunFam" id="2.60.260.20:FF:000005">
    <property type="entry name" value="Chaperone protein dnaJ 1, mitochondrial"/>
    <property type="match status" value="1"/>
</dbReference>
<comment type="domain">
    <text evidence="11">The J domain is necessary and sufficient to stimulate DnaK ATPase activity. Zinc center 1 plays an important role in the autonomous, DnaK-independent chaperone activity of DnaJ. Zinc center 2 is essential for interaction with DnaK and for DnaJ activity.</text>
</comment>
<dbReference type="GO" id="GO:0006260">
    <property type="term" value="P:DNA replication"/>
    <property type="evidence" value="ECO:0007669"/>
    <property type="project" value="UniProtKB-KW"/>
</dbReference>
<dbReference type="CDD" id="cd10747">
    <property type="entry name" value="DnaJ_C"/>
    <property type="match status" value="1"/>
</dbReference>
<evidence type="ECO:0000256" key="7">
    <source>
        <dbReference type="ARBA" id="ARBA00023016"/>
    </source>
</evidence>
<dbReference type="AlphaFoldDB" id="A0A8H9LLD0"/>
<keyword evidence="2 11" id="KW-0235">DNA replication</keyword>
<feature type="region of interest" description="Disordered" evidence="13">
    <location>
        <begin position="348"/>
        <end position="371"/>
    </location>
</feature>
<comment type="cofactor">
    <cofactor evidence="11">
        <name>Zn(2+)</name>
        <dbReference type="ChEBI" id="CHEBI:29105"/>
    </cofactor>
    <text evidence="11">Binds 2 Zn(2+) ions per monomer.</text>
</comment>
<dbReference type="PRINTS" id="PR00625">
    <property type="entry name" value="JDOMAIN"/>
</dbReference>
<feature type="binding site" evidence="11">
    <location>
        <position position="139"/>
    </location>
    <ligand>
        <name>Zn(2+)</name>
        <dbReference type="ChEBI" id="CHEBI:29105"/>
        <label>1</label>
    </ligand>
</feature>
<dbReference type="GO" id="GO:0042026">
    <property type="term" value="P:protein refolding"/>
    <property type="evidence" value="ECO:0007669"/>
    <property type="project" value="TreeGrafter"/>
</dbReference>
<keyword evidence="5 11" id="KW-0863">Zinc-finger</keyword>
<dbReference type="FunFam" id="2.10.230.10:FF:000002">
    <property type="entry name" value="Molecular chaperone DnaJ"/>
    <property type="match status" value="1"/>
</dbReference>
<keyword evidence="6 11" id="KW-0862">Zinc</keyword>
<evidence type="ECO:0000259" key="15">
    <source>
        <dbReference type="PROSITE" id="PS51188"/>
    </source>
</evidence>
<dbReference type="GO" id="GO:0008270">
    <property type="term" value="F:zinc ion binding"/>
    <property type="evidence" value="ECO:0007669"/>
    <property type="project" value="UniProtKB-UniRule"/>
</dbReference>
<evidence type="ECO:0000259" key="14">
    <source>
        <dbReference type="PROSITE" id="PS50076"/>
    </source>
</evidence>
<dbReference type="Pfam" id="PF00684">
    <property type="entry name" value="DnaJ_CXXCXGXG"/>
    <property type="match status" value="1"/>
</dbReference>
<dbReference type="InterPro" id="IPR036869">
    <property type="entry name" value="J_dom_sf"/>
</dbReference>
<feature type="domain" description="CR-type" evidence="15">
    <location>
        <begin position="126"/>
        <end position="208"/>
    </location>
</feature>
<evidence type="ECO:0000256" key="6">
    <source>
        <dbReference type="ARBA" id="ARBA00022833"/>
    </source>
</evidence>
<feature type="binding site" evidence="11">
    <location>
        <position position="185"/>
    </location>
    <ligand>
        <name>Zn(2+)</name>
        <dbReference type="ChEBI" id="CHEBI:29105"/>
        <label>2</label>
    </ligand>
</feature>
<evidence type="ECO:0000256" key="11">
    <source>
        <dbReference type="HAMAP-Rule" id="MF_01152"/>
    </source>
</evidence>
<evidence type="ECO:0000256" key="5">
    <source>
        <dbReference type="ARBA" id="ARBA00022771"/>
    </source>
</evidence>
<feature type="domain" description="J" evidence="14">
    <location>
        <begin position="3"/>
        <end position="66"/>
    </location>
</feature>
<keyword evidence="3 11" id="KW-0479">Metal-binding</keyword>
<keyword evidence="8 11" id="KW-0143">Chaperone</keyword>
<evidence type="ECO:0000256" key="9">
    <source>
        <dbReference type="ARBA" id="ARBA00061004"/>
    </source>
</evidence>
<dbReference type="GO" id="GO:0031072">
    <property type="term" value="F:heat shock protein binding"/>
    <property type="evidence" value="ECO:0007669"/>
    <property type="project" value="InterPro"/>
</dbReference>
<gene>
    <name evidence="16" type="primary">dnaJ2</name>
    <name evidence="11" type="synonym">dnaJ</name>
    <name evidence="16" type="ORF">GCM10011612_09610</name>
</gene>
<keyword evidence="1 11" id="KW-0963">Cytoplasm</keyword>
<dbReference type="GO" id="GO:0005737">
    <property type="term" value="C:cytoplasm"/>
    <property type="evidence" value="ECO:0007669"/>
    <property type="project" value="UniProtKB-SubCell"/>
</dbReference>
<dbReference type="KEGG" id="actp:B6G06_05385"/>
<comment type="caution">
    <text evidence="16">The sequence shown here is derived from an EMBL/GenBank/DDBJ whole genome shotgun (WGS) entry which is preliminary data.</text>
</comment>
<dbReference type="InterPro" id="IPR012724">
    <property type="entry name" value="DnaJ"/>
</dbReference>
<dbReference type="CDD" id="cd06257">
    <property type="entry name" value="DnaJ"/>
    <property type="match status" value="1"/>
</dbReference>
<dbReference type="GO" id="GO:0005524">
    <property type="term" value="F:ATP binding"/>
    <property type="evidence" value="ECO:0007669"/>
    <property type="project" value="InterPro"/>
</dbReference>
<dbReference type="InterPro" id="IPR001305">
    <property type="entry name" value="HSP_DnaJ_Cys-rich_dom"/>
</dbReference>
<evidence type="ECO:0000256" key="12">
    <source>
        <dbReference type="PROSITE-ProRule" id="PRU00546"/>
    </source>
</evidence>
<comment type="similarity">
    <text evidence="9 11">Belongs to the DnaJ family.</text>
</comment>
<keyword evidence="4 11" id="KW-0677">Repeat</keyword>
<evidence type="ECO:0000256" key="3">
    <source>
        <dbReference type="ARBA" id="ARBA00022723"/>
    </source>
</evidence>
<keyword evidence="17" id="KW-1185">Reference proteome</keyword>
<feature type="binding site" evidence="11">
    <location>
        <position position="196"/>
    </location>
    <ligand>
        <name>Zn(2+)</name>
        <dbReference type="ChEBI" id="CHEBI:29105"/>
        <label>1</label>
    </ligand>
</feature>
<organism evidence="16 17">
    <name type="scientific">Actinomyces gaoshouyii</name>
    <dbReference type="NCBI Taxonomy" id="1960083"/>
    <lineage>
        <taxon>Bacteria</taxon>
        <taxon>Bacillati</taxon>
        <taxon>Actinomycetota</taxon>
        <taxon>Actinomycetes</taxon>
        <taxon>Actinomycetales</taxon>
        <taxon>Actinomycetaceae</taxon>
        <taxon>Actinomyces</taxon>
    </lineage>
</organism>
<feature type="binding site" evidence="11">
    <location>
        <position position="159"/>
    </location>
    <ligand>
        <name>Zn(2+)</name>
        <dbReference type="ChEBI" id="CHEBI:29105"/>
        <label>2</label>
    </ligand>
</feature>
<dbReference type="PROSITE" id="PS00636">
    <property type="entry name" value="DNAJ_1"/>
    <property type="match status" value="1"/>
</dbReference>
<proteinExistence type="inferred from homology"/>
<dbReference type="GO" id="GO:0009408">
    <property type="term" value="P:response to heat"/>
    <property type="evidence" value="ECO:0007669"/>
    <property type="project" value="InterPro"/>
</dbReference>
<dbReference type="SUPFAM" id="SSF57938">
    <property type="entry name" value="DnaJ/Hsp40 cysteine-rich domain"/>
    <property type="match status" value="1"/>
</dbReference>
<dbReference type="Proteomes" id="UP000614239">
    <property type="component" value="Unassembled WGS sequence"/>
</dbReference>
<name>A0A8H9LLD0_9ACTO</name>
<sequence length="371" mass="39531">MSDYYEVLGVTRGASADEIKKAYRKKARALHPDVAGPGHEDEFKLVSTAYETLSDPEKRELYDLGGEDAVRGGGAGFGGGDFGGFADIFSSFFGAAAGSRGPASRARRGQDALLSVDVELEEVAFGATRTVPLDVYITCPACEGSCCAPGTSPVNCSSCNGSGSVQHMARSFLGNVMTTSPCTACHGYGTVIVTPCPDCSGEGRKRTHQDIEIRIPAGVSTGTRMRMSGRGEAGPAGGPAGDLYVEFHEVEHENLRRDGDDLWTELRIPMTAAALGAEFDISTLDGGQHIVVRPGTQPGEVLPLKGLGVGRLRRAGRGDLNVEIVVETPTRLDERQRDLLRQLAELRGEEGELSHRDESVMGRLKEKFSGR</sequence>
<dbReference type="RefSeq" id="WP_080462772.1">
    <property type="nucleotide sequence ID" value="NZ_BMNJ01000003.1"/>
</dbReference>
<comment type="caution">
    <text evidence="11">Lacks conserved residue(s) required for the propagation of feature annotation.</text>
</comment>
<dbReference type="InterPro" id="IPR036410">
    <property type="entry name" value="HSP_DnaJ_Cys-rich_dom_sf"/>
</dbReference>
<comment type="subcellular location">
    <subcellularLocation>
        <location evidence="11">Cytoplasm</location>
    </subcellularLocation>
</comment>
<evidence type="ECO:0000256" key="4">
    <source>
        <dbReference type="ARBA" id="ARBA00022737"/>
    </source>
</evidence>
<reference evidence="16" key="2">
    <citation type="submission" date="2020-09" db="EMBL/GenBank/DDBJ databases">
        <authorList>
            <person name="Sun Q."/>
            <person name="Zhou Y."/>
        </authorList>
    </citation>
    <scope>NUCLEOTIDE SEQUENCE</scope>
    <source>
        <strain evidence="16">CGMCC 4.7372</strain>
    </source>
</reference>
<dbReference type="Gene3D" id="2.10.230.10">
    <property type="entry name" value="Heat shock protein DnaJ, cysteine-rich domain"/>
    <property type="match status" value="1"/>
</dbReference>
<keyword evidence="7 11" id="KW-0346">Stress response</keyword>
<dbReference type="OrthoDB" id="9779889at2"/>
<dbReference type="SMART" id="SM00271">
    <property type="entry name" value="DnaJ"/>
    <property type="match status" value="1"/>
</dbReference>
<dbReference type="GO" id="GO:0051082">
    <property type="term" value="F:unfolded protein binding"/>
    <property type="evidence" value="ECO:0007669"/>
    <property type="project" value="UniProtKB-UniRule"/>
</dbReference>
<dbReference type="InterPro" id="IPR008971">
    <property type="entry name" value="HSP40/DnaJ_pept-bd"/>
</dbReference>
<dbReference type="Gene3D" id="2.60.260.20">
    <property type="entry name" value="Urease metallochaperone UreE, N-terminal domain"/>
    <property type="match status" value="2"/>
</dbReference>
<protein>
    <recommendedName>
        <fullName evidence="10 11">Chaperone protein DnaJ</fullName>
    </recommendedName>
</protein>
<evidence type="ECO:0000256" key="8">
    <source>
        <dbReference type="ARBA" id="ARBA00023186"/>
    </source>
</evidence>
<comment type="function">
    <text evidence="11">Participates actively in the response to hyperosmotic and heat shock by preventing the aggregation of stress-denatured proteins and by disaggregating proteins, also in an autonomous, DnaK-independent fashion. Unfolded proteins bind initially to DnaJ; upon interaction with the DnaJ-bound protein, DnaK hydrolyzes its bound ATP, resulting in the formation of a stable complex. GrpE releases ADP from DnaK; ATP binding to DnaK triggers the release of the substrate protein, thus completing the reaction cycle. Several rounds of ATP-dependent interactions between DnaJ, DnaK and GrpE are required for fully efficient folding. Also involved, together with DnaK and GrpE, in the DNA replication of plasmids through activation of initiation proteins.</text>
</comment>
<dbReference type="PROSITE" id="PS50076">
    <property type="entry name" value="DNAJ_2"/>
    <property type="match status" value="1"/>
</dbReference>
<dbReference type="Pfam" id="PF00226">
    <property type="entry name" value="DnaJ"/>
    <property type="match status" value="1"/>
</dbReference>
<comment type="subunit">
    <text evidence="11">Homodimer.</text>
</comment>
<dbReference type="InterPro" id="IPR001623">
    <property type="entry name" value="DnaJ_domain"/>
</dbReference>
<dbReference type="SUPFAM" id="SSF49493">
    <property type="entry name" value="HSP40/DnaJ peptide-binding domain"/>
    <property type="match status" value="2"/>
</dbReference>
<dbReference type="NCBIfam" id="NF008035">
    <property type="entry name" value="PRK10767.1"/>
    <property type="match status" value="1"/>
</dbReference>